<comment type="similarity">
    <text evidence="2 5">Belongs to the UDP-N-acetylglucosamine 2-epimerase family.</text>
</comment>
<dbReference type="PANTHER" id="PTHR43174:SF2">
    <property type="entry name" value="UDP-N-ACETYLGLUCOSAMINE 2-EPIMERASE"/>
    <property type="match status" value="1"/>
</dbReference>
<dbReference type="AlphaFoldDB" id="A0A151A0U5"/>
<accession>A0A151A0U5</accession>
<dbReference type="RefSeq" id="WP_061855698.1">
    <property type="nucleotide sequence ID" value="NZ_LUGM01000005.1"/>
</dbReference>
<proteinExistence type="inferred from homology"/>
<dbReference type="NCBIfam" id="TIGR00236">
    <property type="entry name" value="wecB"/>
    <property type="match status" value="1"/>
</dbReference>
<organism evidence="7 8">
    <name type="scientific">Staphylococcus kloosii</name>
    <dbReference type="NCBI Taxonomy" id="29384"/>
    <lineage>
        <taxon>Bacteria</taxon>
        <taxon>Bacillati</taxon>
        <taxon>Bacillota</taxon>
        <taxon>Bacilli</taxon>
        <taxon>Bacillales</taxon>
        <taxon>Staphylococcaceae</taxon>
        <taxon>Staphylococcus</taxon>
    </lineage>
</organism>
<evidence type="ECO:0000259" key="6">
    <source>
        <dbReference type="Pfam" id="PF02350"/>
    </source>
</evidence>
<evidence type="ECO:0000256" key="1">
    <source>
        <dbReference type="ARBA" id="ARBA00023235"/>
    </source>
</evidence>
<name>A0A151A0U5_9STAP</name>
<reference evidence="7 8" key="1">
    <citation type="submission" date="2016-02" db="EMBL/GenBank/DDBJ databases">
        <title>Draft genome sequence of hydrocarbon degrading Staphylococcus saprophyticus Strain CNV2, isolated from crude-oil contaminated soil from Noonmati Oil Refinery, Guwahati, Assam, India.</title>
        <authorList>
            <person name="Mukherjee A."/>
            <person name="Chettri B."/>
            <person name="Langpoklakpam J."/>
            <person name="Singh A.K."/>
            <person name="Chattopadhyay D.J."/>
        </authorList>
    </citation>
    <scope>NUCLEOTIDE SEQUENCE [LARGE SCALE GENOMIC DNA]</scope>
    <source>
        <strain evidence="7 8">CNV2</strain>
    </source>
</reference>
<sequence length="376" mass="42210">MKKIMTVFGTRPEAVKMAPLVQALKETEELQPVVVVSAQHREMLDGVLETFHIKPDYDLDIMQQGQTLSEITSRVLMKLESVIKEVQPDMILVHGDTMTTFAGSLAALYNQIPIGHVEAGLRTWNKYAPFPEEMNRQMVGVIADLNFAPTNNAAQNLINENKDESSIVVTGNTAIDAMSTTIGDDYDSAIIQKHKGKRVILLTAHRRENIGEPMEHIFKAVRRVVEQYEDVVVVYPMHKNPKVRTIAQQYLGDHERIELIESLGVIDFHNFANNAYFILTDSGGVQEEAPSLGKPVLVLRDTTERPEGVEAGTLEIVGTEEAYVFNATVQLLDDESHYQHMSQARNPYGDGQASKRICDNIKYYFGLIDKKPEPFI</sequence>
<dbReference type="EMBL" id="LUGM01000005">
    <property type="protein sequence ID" value="KYH12999.1"/>
    <property type="molecule type" value="Genomic_DNA"/>
</dbReference>
<gene>
    <name evidence="7" type="ORF">A0131_11765</name>
</gene>
<dbReference type="GO" id="GO:0008761">
    <property type="term" value="F:UDP-N-acetylglucosamine 2-epimerase activity"/>
    <property type="evidence" value="ECO:0007669"/>
    <property type="project" value="UniProtKB-EC"/>
</dbReference>
<dbReference type="CDD" id="cd03786">
    <property type="entry name" value="GTB_UDP-GlcNAc_2-Epimerase"/>
    <property type="match status" value="1"/>
</dbReference>
<evidence type="ECO:0000256" key="5">
    <source>
        <dbReference type="RuleBase" id="RU003513"/>
    </source>
</evidence>
<keyword evidence="1 5" id="KW-0413">Isomerase</keyword>
<dbReference type="PANTHER" id="PTHR43174">
    <property type="entry name" value="UDP-N-ACETYLGLUCOSAMINE 2-EPIMERASE"/>
    <property type="match status" value="1"/>
</dbReference>
<dbReference type="Proteomes" id="UP000075418">
    <property type="component" value="Unassembled WGS sequence"/>
</dbReference>
<dbReference type="EC" id="5.1.3.14" evidence="3"/>
<dbReference type="InterPro" id="IPR003331">
    <property type="entry name" value="UDP_GlcNAc_Epimerase_2_dom"/>
</dbReference>
<protein>
    <recommendedName>
        <fullName evidence="3">UDP-N-acetylglucosamine 2-epimerase (non-hydrolyzing)</fullName>
        <ecNumber evidence="3">5.1.3.14</ecNumber>
    </recommendedName>
    <alternativeName>
        <fullName evidence="4">UDP-GlcNAc-2-epimerase</fullName>
    </alternativeName>
</protein>
<dbReference type="Pfam" id="PF02350">
    <property type="entry name" value="Epimerase_2"/>
    <property type="match status" value="1"/>
</dbReference>
<comment type="caution">
    <text evidence="7">The sequence shown here is derived from an EMBL/GenBank/DDBJ whole genome shotgun (WGS) entry which is preliminary data.</text>
</comment>
<dbReference type="FunFam" id="3.40.50.2000:FF:000043">
    <property type="entry name" value="UDP-N-acetylglucosamine 2-epimerase"/>
    <property type="match status" value="1"/>
</dbReference>
<evidence type="ECO:0000313" key="7">
    <source>
        <dbReference type="EMBL" id="KYH12999.1"/>
    </source>
</evidence>
<dbReference type="SUPFAM" id="SSF53756">
    <property type="entry name" value="UDP-Glycosyltransferase/glycogen phosphorylase"/>
    <property type="match status" value="1"/>
</dbReference>
<dbReference type="InterPro" id="IPR029767">
    <property type="entry name" value="WecB-like"/>
</dbReference>
<dbReference type="Gene3D" id="3.40.50.2000">
    <property type="entry name" value="Glycogen Phosphorylase B"/>
    <property type="match status" value="2"/>
</dbReference>
<evidence type="ECO:0000256" key="2">
    <source>
        <dbReference type="ARBA" id="ARBA00038209"/>
    </source>
</evidence>
<feature type="domain" description="UDP-N-acetylglucosamine 2-epimerase" evidence="6">
    <location>
        <begin position="22"/>
        <end position="362"/>
    </location>
</feature>
<evidence type="ECO:0000313" key="8">
    <source>
        <dbReference type="Proteomes" id="UP000075418"/>
    </source>
</evidence>
<evidence type="ECO:0000256" key="3">
    <source>
        <dbReference type="ARBA" id="ARBA00038858"/>
    </source>
</evidence>
<evidence type="ECO:0000256" key="4">
    <source>
        <dbReference type="ARBA" id="ARBA00079400"/>
    </source>
</evidence>